<evidence type="ECO:0000313" key="1">
    <source>
        <dbReference type="EMBL" id="BBM86434.1"/>
    </source>
</evidence>
<dbReference type="Gene3D" id="2.60.40.1080">
    <property type="match status" value="1"/>
</dbReference>
<dbReference type="KEGG" id="uam:UABAM_04820"/>
<dbReference type="AlphaFoldDB" id="A0A5S9F6B3"/>
<dbReference type="Proteomes" id="UP000326354">
    <property type="component" value="Chromosome"/>
</dbReference>
<protein>
    <submittedName>
        <fullName evidence="1">Uncharacterized protein</fullName>
    </submittedName>
</protein>
<keyword evidence="2" id="KW-1185">Reference proteome</keyword>
<sequence length="470" mass="52918">MIRYILFTLLLTSIAFANLTIYPRNVQMKSGSTLQFTVVSSDRDGNAFTPRNVSWSSNYGSVSSGWFTAPSRPATYTVTARWKRYSASATVTVKQPYNQISKIVVTPQNQRVEVNKGVYFKAVAYDTYGRVVQLKSAKWWADGGNIDQNGYYRAGYRPGYYTVWVQDTYSGQRGSAKVQVVRQVIQPPLLYRIVVTPRSKRIQVGASLQLTAVGYDKFNRVVPFKPKWFCDRGSISNSGYYQAPRRPGYVNIWVQDRRGTAKGTANIEVVRSSIPGPGPNPTPGRVYKIVITPRNQRVAVGRALQFTAIGYDRYNRVIKFTPRWWCDGGTVRNGYYQAGNRPGTYNIGCSDNYGIKAQTTVIVVRNTIPGPGHGHGKARIDVTLWDVNRGNLFSRSRVKTNFVVYGRKAHKVSLFGIYPTGKVVELITQSCSNGSKHSFKEKYSYNITRLELRVYNSYDEVIAKYSASGR</sequence>
<dbReference type="OrthoDB" id="219814at2"/>
<accession>A0A5S9F6B3</accession>
<dbReference type="RefSeq" id="WP_151970490.1">
    <property type="nucleotide sequence ID" value="NZ_AP019860.1"/>
</dbReference>
<gene>
    <name evidence="1" type="ORF">UABAM_04820</name>
</gene>
<proteinExistence type="predicted"/>
<reference evidence="1 2" key="1">
    <citation type="submission" date="2019-08" db="EMBL/GenBank/DDBJ databases">
        <title>Complete genome sequence of Candidatus Uab amorphum.</title>
        <authorList>
            <person name="Shiratori T."/>
            <person name="Suzuki S."/>
            <person name="Kakizawa Y."/>
            <person name="Ishida K."/>
        </authorList>
    </citation>
    <scope>NUCLEOTIDE SEQUENCE [LARGE SCALE GENOMIC DNA]</scope>
    <source>
        <strain evidence="1 2">SRT547</strain>
    </source>
</reference>
<organism evidence="1 2">
    <name type="scientific">Uabimicrobium amorphum</name>
    <dbReference type="NCBI Taxonomy" id="2596890"/>
    <lineage>
        <taxon>Bacteria</taxon>
        <taxon>Pseudomonadati</taxon>
        <taxon>Planctomycetota</taxon>
        <taxon>Candidatus Uabimicrobiia</taxon>
        <taxon>Candidatus Uabimicrobiales</taxon>
        <taxon>Candidatus Uabimicrobiaceae</taxon>
        <taxon>Candidatus Uabimicrobium</taxon>
    </lineage>
</organism>
<evidence type="ECO:0000313" key="2">
    <source>
        <dbReference type="Proteomes" id="UP000326354"/>
    </source>
</evidence>
<dbReference type="EMBL" id="AP019860">
    <property type="protein sequence ID" value="BBM86434.1"/>
    <property type="molecule type" value="Genomic_DNA"/>
</dbReference>
<name>A0A5S9F6B3_UABAM</name>